<protein>
    <submittedName>
        <fullName evidence="4">Dihydroxyacetone kinase subunit L</fullName>
    </submittedName>
</protein>
<dbReference type="PANTHER" id="PTHR28629:SF4">
    <property type="entry name" value="TRIOKINASE_FMN CYCLASE"/>
    <property type="match status" value="1"/>
</dbReference>
<evidence type="ECO:0000256" key="2">
    <source>
        <dbReference type="ARBA" id="ARBA00022777"/>
    </source>
</evidence>
<dbReference type="EMBL" id="DSZY01000025">
    <property type="protein sequence ID" value="HGU40570.1"/>
    <property type="molecule type" value="Genomic_DNA"/>
</dbReference>
<keyword evidence="2 4" id="KW-0418">Kinase</keyword>
<evidence type="ECO:0000259" key="3">
    <source>
        <dbReference type="PROSITE" id="PS51480"/>
    </source>
</evidence>
<dbReference type="InterPro" id="IPR036117">
    <property type="entry name" value="DhaL_dom_sf"/>
</dbReference>
<dbReference type="FunFam" id="1.25.40.340:FF:000002">
    <property type="entry name" value="Dihydroxyacetone kinase, L subunit"/>
    <property type="match status" value="1"/>
</dbReference>
<accession>A0A7C4W4D1</accession>
<dbReference type="InterPro" id="IPR012737">
    <property type="entry name" value="DhaK_L_YcgS"/>
</dbReference>
<dbReference type="SMART" id="SM01120">
    <property type="entry name" value="Dak2"/>
    <property type="match status" value="1"/>
</dbReference>
<dbReference type="PROSITE" id="PS51480">
    <property type="entry name" value="DHAL"/>
    <property type="match status" value="1"/>
</dbReference>
<dbReference type="Pfam" id="PF02734">
    <property type="entry name" value="Dak2"/>
    <property type="match status" value="1"/>
</dbReference>
<evidence type="ECO:0000256" key="1">
    <source>
        <dbReference type="ARBA" id="ARBA00022679"/>
    </source>
</evidence>
<feature type="domain" description="DhaL" evidence="3">
    <location>
        <begin position="8"/>
        <end position="209"/>
    </location>
</feature>
<dbReference type="AlphaFoldDB" id="A0A7C4W4D1"/>
<organism evidence="4">
    <name type="scientific">Fervidobacterium thailandense</name>
    <dbReference type="NCBI Taxonomy" id="1008305"/>
    <lineage>
        <taxon>Bacteria</taxon>
        <taxon>Thermotogati</taxon>
        <taxon>Thermotogota</taxon>
        <taxon>Thermotogae</taxon>
        <taxon>Thermotogales</taxon>
        <taxon>Fervidobacteriaceae</taxon>
        <taxon>Fervidobacterium</taxon>
    </lineage>
</organism>
<name>A0A7C4W4D1_9BACT</name>
<keyword evidence="1" id="KW-0808">Transferase</keyword>
<dbReference type="GO" id="GO:0005829">
    <property type="term" value="C:cytosol"/>
    <property type="evidence" value="ECO:0007669"/>
    <property type="project" value="TreeGrafter"/>
</dbReference>
<dbReference type="InterPro" id="IPR050861">
    <property type="entry name" value="Dihydroxyacetone_Kinase"/>
</dbReference>
<dbReference type="Gene3D" id="1.25.40.340">
    <property type="match status" value="1"/>
</dbReference>
<dbReference type="PANTHER" id="PTHR28629">
    <property type="entry name" value="TRIOKINASE/FMN CYCLASE"/>
    <property type="match status" value="1"/>
</dbReference>
<sequence length="215" mass="23047">MEKLITKQHVIDFLMEAQRIIAENKDYLTQLDSAIGDADHGINIDRGFSKIIAQLDGLKEKSIGEILKSCAMILISTVGGASGPLYGTAFLSAANETAGKEVLSVEDLLNVLKSALNGIKARGKATLGEKTMVDAIEPALQAFEKELLDGNRNLTKILEIVVKAAEDGAKNTIPLRATKGRASYLGDRSIGHQDPGATSSYLLFKAMYNVAVREG</sequence>
<comment type="caution">
    <text evidence="4">The sequence shown here is derived from an EMBL/GenBank/DDBJ whole genome shotgun (WGS) entry which is preliminary data.</text>
</comment>
<reference evidence="4" key="1">
    <citation type="journal article" date="2020" name="mSystems">
        <title>Genome- and Community-Level Interaction Insights into Carbon Utilization and Element Cycling Functions of Hydrothermarchaeota in Hydrothermal Sediment.</title>
        <authorList>
            <person name="Zhou Z."/>
            <person name="Liu Y."/>
            <person name="Xu W."/>
            <person name="Pan J."/>
            <person name="Luo Z.H."/>
            <person name="Li M."/>
        </authorList>
    </citation>
    <scope>NUCLEOTIDE SEQUENCE [LARGE SCALE GENOMIC DNA]</scope>
    <source>
        <strain evidence="4">SpSt-609</strain>
    </source>
</reference>
<dbReference type="InterPro" id="IPR004007">
    <property type="entry name" value="DhaL_dom"/>
</dbReference>
<proteinExistence type="predicted"/>
<dbReference type="GO" id="GO:0004371">
    <property type="term" value="F:glycerone kinase activity"/>
    <property type="evidence" value="ECO:0007669"/>
    <property type="project" value="InterPro"/>
</dbReference>
<gene>
    <name evidence="4" type="primary">dhaL</name>
    <name evidence="4" type="ORF">ENT77_05175</name>
</gene>
<dbReference type="NCBIfam" id="TIGR02365">
    <property type="entry name" value="dha_L_ycgS"/>
    <property type="match status" value="1"/>
</dbReference>
<dbReference type="SUPFAM" id="SSF101473">
    <property type="entry name" value="DhaL-like"/>
    <property type="match status" value="1"/>
</dbReference>
<evidence type="ECO:0000313" key="4">
    <source>
        <dbReference type="EMBL" id="HGU40570.1"/>
    </source>
</evidence>
<dbReference type="GO" id="GO:0019563">
    <property type="term" value="P:glycerol catabolic process"/>
    <property type="evidence" value="ECO:0007669"/>
    <property type="project" value="TreeGrafter"/>
</dbReference>